<evidence type="ECO:0008006" key="3">
    <source>
        <dbReference type="Google" id="ProtNLM"/>
    </source>
</evidence>
<dbReference type="HOGENOM" id="CLU_129126_1_0_2"/>
<organism evidence="1 2">
    <name type="scientific">Archaeoglobus sulfaticallidus PM70-1</name>
    <dbReference type="NCBI Taxonomy" id="387631"/>
    <lineage>
        <taxon>Archaea</taxon>
        <taxon>Methanobacteriati</taxon>
        <taxon>Methanobacteriota</taxon>
        <taxon>Archaeoglobi</taxon>
        <taxon>Archaeoglobales</taxon>
        <taxon>Archaeoglobaceae</taxon>
        <taxon>Archaeoglobus</taxon>
    </lineage>
</organism>
<dbReference type="GeneID" id="15392424"/>
<dbReference type="OrthoDB" id="50358at2157"/>
<dbReference type="AlphaFoldDB" id="N0BB10"/>
<evidence type="ECO:0000313" key="2">
    <source>
        <dbReference type="Proteomes" id="UP000013307"/>
    </source>
</evidence>
<dbReference type="eggNOG" id="arCOG04456">
    <property type="taxonomic scope" value="Archaea"/>
</dbReference>
<dbReference type="InterPro" id="IPR009702">
    <property type="entry name" value="DUF1284"/>
</dbReference>
<sequence>MRARGHHLICLHFFKGEGYTEEFVDNLKSFLENVRKQEIEIVVGADDVCIACPNLEDGICNKGEEDIMELDLLAMNLLKVKPGDRVGWAEVESKLDEILKIWKRYACFDCEYSHVCGKDERWKQS</sequence>
<reference evidence="1 2" key="1">
    <citation type="journal article" date="2013" name="Genome Announc.">
        <title>Complete Genome Sequence of the Thermophilic and Facultatively Chemolithoautotrophic Sulfate Reducer Archaeoglobus sulfaticallidus Strain PM70-1T.</title>
        <authorList>
            <person name="Stokke R."/>
            <person name="Hocking W.P."/>
            <person name="Steinsbu B.O."/>
            <person name="Steen I.H."/>
        </authorList>
    </citation>
    <scope>NUCLEOTIDE SEQUENCE [LARGE SCALE GENOMIC DNA]</scope>
    <source>
        <strain evidence="1">PM70-1</strain>
    </source>
</reference>
<dbReference type="STRING" id="387631.Asulf_00783"/>
<dbReference type="KEGG" id="ast:Asulf_00783"/>
<gene>
    <name evidence="1" type="ORF">Asulf_00783</name>
</gene>
<keyword evidence="2" id="KW-1185">Reference proteome</keyword>
<dbReference type="RefSeq" id="WP_015590393.1">
    <property type="nucleotide sequence ID" value="NC_021169.1"/>
</dbReference>
<proteinExistence type="predicted"/>
<dbReference type="Proteomes" id="UP000013307">
    <property type="component" value="Chromosome"/>
</dbReference>
<name>N0BB10_9EURY</name>
<protein>
    <recommendedName>
        <fullName evidence="3">DUF1284 domain-containing protein</fullName>
    </recommendedName>
</protein>
<accession>N0BB10</accession>
<dbReference type="Pfam" id="PF06935">
    <property type="entry name" value="DUF1284"/>
    <property type="match status" value="1"/>
</dbReference>
<evidence type="ECO:0000313" key="1">
    <source>
        <dbReference type="EMBL" id="AGK60794.1"/>
    </source>
</evidence>
<dbReference type="EMBL" id="CP005290">
    <property type="protein sequence ID" value="AGK60794.1"/>
    <property type="molecule type" value="Genomic_DNA"/>
</dbReference>